<organism evidence="2 3">
    <name type="scientific">Adineta steineri</name>
    <dbReference type="NCBI Taxonomy" id="433720"/>
    <lineage>
        <taxon>Eukaryota</taxon>
        <taxon>Metazoa</taxon>
        <taxon>Spiralia</taxon>
        <taxon>Gnathifera</taxon>
        <taxon>Rotifera</taxon>
        <taxon>Eurotatoria</taxon>
        <taxon>Bdelloidea</taxon>
        <taxon>Adinetida</taxon>
        <taxon>Adinetidae</taxon>
        <taxon>Adineta</taxon>
    </lineage>
</organism>
<evidence type="ECO:0000313" key="2">
    <source>
        <dbReference type="EMBL" id="CAF3639237.1"/>
    </source>
</evidence>
<name>A0A818QI68_9BILA</name>
<dbReference type="Pfam" id="PF17653">
    <property type="entry name" value="DUF5522"/>
    <property type="match status" value="1"/>
</dbReference>
<evidence type="ECO:0000313" key="1">
    <source>
        <dbReference type="EMBL" id="CAF3540776.1"/>
    </source>
</evidence>
<sequence>MGTLIHSDGDVALNKLGYYEQGKNEACGGVSLFCEALDGIRGGFIRGTGVTQIKINRRVALFNMFIASTGIKLATMIQRFYETYVQDGVFGRVFYTYCPTISELRKIKSKSYTNIPSFSHFSHSVAYFLAININFVKNCLPFQLASSGSGIKSISRSAWQAWDSITIIPCLTKDRLSIHLLHRQACLDARNTYIDPATKLKVLTRYAHLQRGKCCGSQCRHCPYGHINVEVNLTRPRKIFNTSYYE</sequence>
<dbReference type="PANTHER" id="PTHR21037:SF2">
    <property type="entry name" value="SIMILAR TO NOVEL PROTEIN"/>
    <property type="match status" value="1"/>
</dbReference>
<dbReference type="EMBL" id="CAJOBB010000063">
    <property type="protein sequence ID" value="CAF3540776.1"/>
    <property type="molecule type" value="Genomic_DNA"/>
</dbReference>
<gene>
    <name evidence="1" type="ORF">KXQ929_LOCUS2152</name>
    <name evidence="2" type="ORF">OKA104_LOCUS8555</name>
</gene>
<reference evidence="2" key="1">
    <citation type="submission" date="2021-02" db="EMBL/GenBank/DDBJ databases">
        <authorList>
            <person name="Nowell W R."/>
        </authorList>
    </citation>
    <scope>NUCLEOTIDE SEQUENCE</scope>
</reference>
<dbReference type="EMBL" id="CAJOAY010000348">
    <property type="protein sequence ID" value="CAF3639237.1"/>
    <property type="molecule type" value="Genomic_DNA"/>
</dbReference>
<dbReference type="InterPro" id="IPR040807">
    <property type="entry name" value="DUF5522"/>
</dbReference>
<accession>A0A818QI68</accession>
<proteinExistence type="predicted"/>
<dbReference type="Proteomes" id="UP000663881">
    <property type="component" value="Unassembled WGS sequence"/>
</dbReference>
<dbReference type="AlphaFoldDB" id="A0A818QI68"/>
<protein>
    <submittedName>
        <fullName evidence="2">Uncharacterized protein</fullName>
    </submittedName>
</protein>
<dbReference type="Proteomes" id="UP000663868">
    <property type="component" value="Unassembled WGS sequence"/>
</dbReference>
<evidence type="ECO:0000313" key="3">
    <source>
        <dbReference type="Proteomes" id="UP000663881"/>
    </source>
</evidence>
<comment type="caution">
    <text evidence="2">The sequence shown here is derived from an EMBL/GenBank/DDBJ whole genome shotgun (WGS) entry which is preliminary data.</text>
</comment>
<dbReference type="PANTHER" id="PTHR21037">
    <property type="entry name" value="39S RIBOSOMAL PROTEIN L14, MITOCHONDRIAL"/>
    <property type="match status" value="1"/>
</dbReference>